<evidence type="ECO:0000313" key="2">
    <source>
        <dbReference type="EMBL" id="KDR78162.1"/>
    </source>
</evidence>
<dbReference type="EMBL" id="KL142375">
    <property type="protein sequence ID" value="KDR78162.1"/>
    <property type="molecule type" value="Genomic_DNA"/>
</dbReference>
<dbReference type="HOGENOM" id="CLU_2622213_0_0_1"/>
<reference evidence="3" key="1">
    <citation type="journal article" date="2014" name="Proc. Natl. Acad. Sci. U.S.A.">
        <title>Extensive sampling of basidiomycete genomes demonstrates inadequacy of the white-rot/brown-rot paradigm for wood decay fungi.</title>
        <authorList>
            <person name="Riley R."/>
            <person name="Salamov A.A."/>
            <person name="Brown D.W."/>
            <person name="Nagy L.G."/>
            <person name="Floudas D."/>
            <person name="Held B.W."/>
            <person name="Levasseur A."/>
            <person name="Lombard V."/>
            <person name="Morin E."/>
            <person name="Otillar R."/>
            <person name="Lindquist E.A."/>
            <person name="Sun H."/>
            <person name="LaButti K.M."/>
            <person name="Schmutz J."/>
            <person name="Jabbour D."/>
            <person name="Luo H."/>
            <person name="Baker S.E."/>
            <person name="Pisabarro A.G."/>
            <person name="Walton J.D."/>
            <person name="Blanchette R.A."/>
            <person name="Henrissat B."/>
            <person name="Martin F."/>
            <person name="Cullen D."/>
            <person name="Hibbett D.S."/>
            <person name="Grigoriev I.V."/>
        </authorList>
    </citation>
    <scope>NUCLEOTIDE SEQUENCE [LARGE SCALE GENOMIC DNA]</scope>
    <source>
        <strain evidence="3">CBS 339.88</strain>
    </source>
</reference>
<evidence type="ECO:0000313" key="3">
    <source>
        <dbReference type="Proteomes" id="UP000027222"/>
    </source>
</evidence>
<name>A0A067T723_GALM3</name>
<keyword evidence="3" id="KW-1185">Reference proteome</keyword>
<protein>
    <submittedName>
        <fullName evidence="2">Uncharacterized protein</fullName>
    </submittedName>
</protein>
<feature type="compositionally biased region" description="Polar residues" evidence="1">
    <location>
        <begin position="55"/>
        <end position="78"/>
    </location>
</feature>
<gene>
    <name evidence="2" type="ORF">GALMADRAFT_224535</name>
</gene>
<feature type="region of interest" description="Disordered" evidence="1">
    <location>
        <begin position="1"/>
        <end position="78"/>
    </location>
</feature>
<proteinExistence type="predicted"/>
<accession>A0A067T723</accession>
<evidence type="ECO:0000256" key="1">
    <source>
        <dbReference type="SAM" id="MobiDB-lite"/>
    </source>
</evidence>
<dbReference type="AlphaFoldDB" id="A0A067T723"/>
<dbReference type="Proteomes" id="UP000027222">
    <property type="component" value="Unassembled WGS sequence"/>
</dbReference>
<organism evidence="2 3">
    <name type="scientific">Galerina marginata (strain CBS 339.88)</name>
    <dbReference type="NCBI Taxonomy" id="685588"/>
    <lineage>
        <taxon>Eukaryota</taxon>
        <taxon>Fungi</taxon>
        <taxon>Dikarya</taxon>
        <taxon>Basidiomycota</taxon>
        <taxon>Agaricomycotina</taxon>
        <taxon>Agaricomycetes</taxon>
        <taxon>Agaricomycetidae</taxon>
        <taxon>Agaricales</taxon>
        <taxon>Agaricineae</taxon>
        <taxon>Strophariaceae</taxon>
        <taxon>Galerina</taxon>
    </lineage>
</organism>
<sequence length="78" mass="8522">MLAGRGQPEPTRTGDRQTRGNDAFVLIHEVPTQIATTSLPVPTKCTRTKSHSHPQKPNNPHPTSNSTKPPQSNMAWLA</sequence>